<dbReference type="EMBL" id="JAUQUB010000002">
    <property type="protein sequence ID" value="MDO7882668.1"/>
    <property type="molecule type" value="Genomic_DNA"/>
</dbReference>
<sequence>MTAEKTDDSAPIAGTQSLDRALEVLVTIAESPQPGLTLAACSALLQYSKATTHRMLRTLVARDFLSYDEELGVYSLGVANLRLGSEYLRRIDLRRLAIPEMRELVAETRETAHLATLSGTEVIYIEVVDSPEPVRIFSRVGDSVPAFATGVGKAILAWTPTEKLASRLPAEFVPRTENTLLTRDALLADLERTRERGYSIDNMENREGIRGYAAPIFDHSNTAVAAVSIAGPAARVTSESDEHLGPLVRETARTVSRMLGASPDAAALAFP</sequence>
<dbReference type="PANTHER" id="PTHR30136">
    <property type="entry name" value="HELIX-TURN-HELIX TRANSCRIPTIONAL REGULATOR, ICLR FAMILY"/>
    <property type="match status" value="1"/>
</dbReference>
<name>A0ABT9BQH2_9MICO</name>
<evidence type="ECO:0000256" key="2">
    <source>
        <dbReference type="ARBA" id="ARBA00023125"/>
    </source>
</evidence>
<reference evidence="6 7" key="1">
    <citation type="submission" date="2023-07" db="EMBL/GenBank/DDBJ databases">
        <title>Protaetiibacter sp. nov WY-16 isolated from soil.</title>
        <authorList>
            <person name="Liu B."/>
            <person name="Wan Y."/>
        </authorList>
    </citation>
    <scope>NUCLEOTIDE SEQUENCE [LARGE SCALE GENOMIC DNA]</scope>
    <source>
        <strain evidence="6 7">WY-16</strain>
    </source>
</reference>
<dbReference type="InterPro" id="IPR050707">
    <property type="entry name" value="HTH_MetabolicPath_Reg"/>
</dbReference>
<organism evidence="6 7">
    <name type="scientific">Antiquaquibacter soli</name>
    <dbReference type="NCBI Taxonomy" id="3064523"/>
    <lineage>
        <taxon>Bacteria</taxon>
        <taxon>Bacillati</taxon>
        <taxon>Actinomycetota</taxon>
        <taxon>Actinomycetes</taxon>
        <taxon>Micrococcales</taxon>
        <taxon>Microbacteriaceae</taxon>
        <taxon>Antiquaquibacter</taxon>
    </lineage>
</organism>
<dbReference type="Pfam" id="PF01614">
    <property type="entry name" value="IclR_C"/>
    <property type="match status" value="1"/>
</dbReference>
<dbReference type="Gene3D" id="3.30.450.40">
    <property type="match status" value="1"/>
</dbReference>
<dbReference type="InterPro" id="IPR014757">
    <property type="entry name" value="Tscrpt_reg_IclR_C"/>
</dbReference>
<evidence type="ECO:0000256" key="3">
    <source>
        <dbReference type="ARBA" id="ARBA00023163"/>
    </source>
</evidence>
<dbReference type="InterPro" id="IPR029016">
    <property type="entry name" value="GAF-like_dom_sf"/>
</dbReference>
<dbReference type="PANTHER" id="PTHR30136:SF24">
    <property type="entry name" value="HTH-TYPE TRANSCRIPTIONAL REPRESSOR ALLR"/>
    <property type="match status" value="1"/>
</dbReference>
<evidence type="ECO:0000259" key="4">
    <source>
        <dbReference type="PROSITE" id="PS51077"/>
    </source>
</evidence>
<dbReference type="Pfam" id="PF09339">
    <property type="entry name" value="HTH_IclR"/>
    <property type="match status" value="1"/>
</dbReference>
<dbReference type="InterPro" id="IPR036388">
    <property type="entry name" value="WH-like_DNA-bd_sf"/>
</dbReference>
<dbReference type="InterPro" id="IPR005471">
    <property type="entry name" value="Tscrpt_reg_IclR_N"/>
</dbReference>
<keyword evidence="3" id="KW-0804">Transcription</keyword>
<keyword evidence="1" id="KW-0805">Transcription regulation</keyword>
<gene>
    <name evidence="6" type="ORF">Q5716_10575</name>
</gene>
<evidence type="ECO:0000313" key="6">
    <source>
        <dbReference type="EMBL" id="MDO7882668.1"/>
    </source>
</evidence>
<protein>
    <submittedName>
        <fullName evidence="6">IclR family transcriptional regulator</fullName>
    </submittedName>
</protein>
<dbReference type="RefSeq" id="WP_305003101.1">
    <property type="nucleotide sequence ID" value="NZ_JAUQUB010000002.1"/>
</dbReference>
<keyword evidence="2" id="KW-0238">DNA-binding</keyword>
<accession>A0ABT9BQH2</accession>
<dbReference type="PROSITE" id="PS51078">
    <property type="entry name" value="ICLR_ED"/>
    <property type="match status" value="1"/>
</dbReference>
<keyword evidence="7" id="KW-1185">Reference proteome</keyword>
<comment type="caution">
    <text evidence="6">The sequence shown here is derived from an EMBL/GenBank/DDBJ whole genome shotgun (WGS) entry which is preliminary data.</text>
</comment>
<dbReference type="SUPFAM" id="SSF46785">
    <property type="entry name" value="Winged helix' DNA-binding domain"/>
    <property type="match status" value="1"/>
</dbReference>
<dbReference type="Proteomes" id="UP001241072">
    <property type="component" value="Unassembled WGS sequence"/>
</dbReference>
<feature type="domain" description="HTH iclR-type" evidence="4">
    <location>
        <begin position="15"/>
        <end position="78"/>
    </location>
</feature>
<feature type="domain" description="IclR-ED" evidence="5">
    <location>
        <begin position="79"/>
        <end position="261"/>
    </location>
</feature>
<evidence type="ECO:0000256" key="1">
    <source>
        <dbReference type="ARBA" id="ARBA00023015"/>
    </source>
</evidence>
<dbReference type="SUPFAM" id="SSF55781">
    <property type="entry name" value="GAF domain-like"/>
    <property type="match status" value="1"/>
</dbReference>
<dbReference type="Gene3D" id="1.10.10.10">
    <property type="entry name" value="Winged helix-like DNA-binding domain superfamily/Winged helix DNA-binding domain"/>
    <property type="match status" value="1"/>
</dbReference>
<evidence type="ECO:0000313" key="7">
    <source>
        <dbReference type="Proteomes" id="UP001241072"/>
    </source>
</evidence>
<dbReference type="PROSITE" id="PS51077">
    <property type="entry name" value="HTH_ICLR"/>
    <property type="match status" value="1"/>
</dbReference>
<proteinExistence type="predicted"/>
<evidence type="ECO:0000259" key="5">
    <source>
        <dbReference type="PROSITE" id="PS51078"/>
    </source>
</evidence>
<dbReference type="SMART" id="SM00346">
    <property type="entry name" value="HTH_ICLR"/>
    <property type="match status" value="1"/>
</dbReference>
<dbReference type="InterPro" id="IPR036390">
    <property type="entry name" value="WH_DNA-bd_sf"/>
</dbReference>